<evidence type="ECO:0000256" key="2">
    <source>
        <dbReference type="ARBA" id="ARBA00011022"/>
    </source>
</evidence>
<accession>F0V8Z9</accession>
<dbReference type="GO" id="GO:0005730">
    <property type="term" value="C:nucleolus"/>
    <property type="evidence" value="ECO:0007669"/>
    <property type="project" value="UniProtKB-SubCell"/>
</dbReference>
<feature type="compositionally biased region" description="Low complexity" evidence="4">
    <location>
        <begin position="25"/>
        <end position="40"/>
    </location>
</feature>
<reference evidence="6" key="4">
    <citation type="journal article" date="2015" name="PLoS ONE">
        <title>Comprehensive Evaluation of Toxoplasma gondii VEG and Neospora caninum LIV Genomes with Tachyzoite Stage Transcriptome and Proteome Defines Novel Transcript Features.</title>
        <authorList>
            <person name="Ramaprasad A."/>
            <person name="Mourier T."/>
            <person name="Naeem R."/>
            <person name="Malas T.B."/>
            <person name="Moussa E."/>
            <person name="Panigrahi A."/>
            <person name="Vermont S.J."/>
            <person name="Otto T.D."/>
            <person name="Wastling J."/>
            <person name="Pain A."/>
        </authorList>
    </citation>
    <scope>NUCLEOTIDE SEQUENCE</scope>
    <source>
        <strain evidence="6">Liverpool</strain>
    </source>
</reference>
<dbReference type="EMBL" id="LN714476">
    <property type="protein sequence ID" value="CEL64792.1"/>
    <property type="molecule type" value="Genomic_DNA"/>
</dbReference>
<evidence type="ECO:0000256" key="4">
    <source>
        <dbReference type="SAM" id="MobiDB-lite"/>
    </source>
</evidence>
<name>F0V8Z9_NEOCL</name>
<dbReference type="OrthoDB" id="18703at2759"/>
<organism evidence="5 7">
    <name type="scientific">Neospora caninum (strain Liverpool)</name>
    <dbReference type="NCBI Taxonomy" id="572307"/>
    <lineage>
        <taxon>Eukaryota</taxon>
        <taxon>Sar</taxon>
        <taxon>Alveolata</taxon>
        <taxon>Apicomplexa</taxon>
        <taxon>Conoidasida</taxon>
        <taxon>Coccidia</taxon>
        <taxon>Eucoccidiorida</taxon>
        <taxon>Eimeriorina</taxon>
        <taxon>Sarcocystidae</taxon>
        <taxon>Neospora</taxon>
    </lineage>
</organism>
<comment type="subcellular location">
    <subcellularLocation>
        <location evidence="1">Nucleus</location>
        <location evidence="1">Nucleolus</location>
    </subcellularLocation>
</comment>
<reference evidence="5" key="2">
    <citation type="submission" date="2011-03" db="EMBL/GenBank/DDBJ databases">
        <title>Comparative genomics and transcriptomics of Neospora caninum and Toxoplasma gondii.</title>
        <authorList>
            <person name="Reid A.J."/>
            <person name="Sohal A."/>
            <person name="Harris D."/>
            <person name="Quail M."/>
            <person name="Sanders M."/>
            <person name="Berriman M."/>
            <person name="Wastling J.M."/>
            <person name="Pain A."/>
        </authorList>
    </citation>
    <scope>NUCLEOTIDE SEQUENCE</scope>
    <source>
        <strain evidence="5">Liverpool</strain>
    </source>
</reference>
<protein>
    <submittedName>
        <fullName evidence="5">Uncharacterized protein</fullName>
    </submittedName>
</protein>
<keyword evidence="3" id="KW-0539">Nucleus</keyword>
<dbReference type="GO" id="GO:0030686">
    <property type="term" value="C:90S preribosome"/>
    <property type="evidence" value="ECO:0007669"/>
    <property type="project" value="InterPro"/>
</dbReference>
<evidence type="ECO:0000313" key="6">
    <source>
        <dbReference type="EMBL" id="CEL64792.1"/>
    </source>
</evidence>
<comment type="similarity">
    <text evidence="2">Belongs to the SLX9 family.</text>
</comment>
<evidence type="ECO:0000256" key="3">
    <source>
        <dbReference type="ARBA" id="ARBA00023242"/>
    </source>
</evidence>
<dbReference type="AlphaFoldDB" id="F0V8Z9"/>
<dbReference type="PANTHER" id="PTHR31109:SF2">
    <property type="entry name" value="RIBOSOME BIOGENESIS PROTEIN SLX9 HOMOLOG"/>
    <property type="match status" value="1"/>
</dbReference>
<feature type="compositionally biased region" description="Basic and acidic residues" evidence="4">
    <location>
        <begin position="227"/>
        <end position="243"/>
    </location>
</feature>
<dbReference type="Pfam" id="PF15341">
    <property type="entry name" value="SLX9"/>
    <property type="match status" value="1"/>
</dbReference>
<proteinExistence type="inferred from homology"/>
<dbReference type="VEuPathDB" id="ToxoDB:NCLIV_006650"/>
<dbReference type="GeneID" id="13446248"/>
<dbReference type="InterPro" id="IPR028160">
    <property type="entry name" value="Slx9-like"/>
</dbReference>
<dbReference type="eggNOG" id="ENOG502R0E8">
    <property type="taxonomic scope" value="Eukaryota"/>
</dbReference>
<dbReference type="GO" id="GO:0000462">
    <property type="term" value="P:maturation of SSU-rRNA from tricistronic rRNA transcript (SSU-rRNA, 5.8S rRNA, LSU-rRNA)"/>
    <property type="evidence" value="ECO:0007669"/>
    <property type="project" value="InterPro"/>
</dbReference>
<keyword evidence="7" id="KW-1185">Reference proteome</keyword>
<dbReference type="Proteomes" id="UP000007494">
    <property type="component" value="Chromosome II"/>
</dbReference>
<evidence type="ECO:0000313" key="7">
    <source>
        <dbReference type="Proteomes" id="UP000007494"/>
    </source>
</evidence>
<sequence length="257" mass="28874">MPKIRRERTKYHDLAPHSRRLQSGEESAAPNAEPASPAAEARLEQLRQTFSTEKSDGEQQRTAAHSRAAHGSGRQYNEAVSKEKIDATLEQSFLGLSRGQRRRLAKREAWLRKFDFAGYAREVKAQKQKEENARAAHPLFDFGTFRSQLETIDSSISRRGGQARGTGGDVAGPERKGTGKISRKTFQRVTQRELQQYDAVLNFPAFQESPLAALKLHIENTLNLQKQMERGEGPRDDVKRKTEAAGGKQTAVPKRPR</sequence>
<dbReference type="EMBL" id="FR823382">
    <property type="protein sequence ID" value="CBZ50190.1"/>
    <property type="molecule type" value="Genomic_DNA"/>
</dbReference>
<feature type="region of interest" description="Disordered" evidence="4">
    <location>
        <begin position="1"/>
        <end position="79"/>
    </location>
</feature>
<evidence type="ECO:0000256" key="1">
    <source>
        <dbReference type="ARBA" id="ARBA00004604"/>
    </source>
</evidence>
<feature type="region of interest" description="Disordered" evidence="4">
    <location>
        <begin position="224"/>
        <end position="257"/>
    </location>
</feature>
<reference evidence="7" key="3">
    <citation type="journal article" date="2012" name="PLoS Pathog.">
        <title>Comparative genomics of the apicomplexan parasites Toxoplasma gondii and Neospora caninum: Coccidia differing in host range and transmission strategy.</title>
        <authorList>
            <person name="Reid A.J."/>
            <person name="Vermont S.J."/>
            <person name="Cotton J.A."/>
            <person name="Harris D."/>
            <person name="Hill-Cawthorne G.A."/>
            <person name="Konen-Waisman S."/>
            <person name="Latham S.M."/>
            <person name="Mourier T."/>
            <person name="Norton R."/>
            <person name="Quail M.A."/>
            <person name="Sanders M."/>
            <person name="Shanmugam D."/>
            <person name="Sohal A."/>
            <person name="Wasmuth J.D."/>
            <person name="Brunk B."/>
            <person name="Grigg M.E."/>
            <person name="Howard J.C."/>
            <person name="Parkinson J."/>
            <person name="Roos D.S."/>
            <person name="Trees A.J."/>
            <person name="Berriman M."/>
            <person name="Pain A."/>
            <person name="Wastling J.M."/>
        </authorList>
    </citation>
    <scope>NUCLEOTIDE SEQUENCE [LARGE SCALE GENOMIC DNA]</scope>
    <source>
        <strain evidence="7">Liverpool</strain>
    </source>
</reference>
<dbReference type="GO" id="GO:0030688">
    <property type="term" value="C:preribosome, small subunit precursor"/>
    <property type="evidence" value="ECO:0007669"/>
    <property type="project" value="InterPro"/>
</dbReference>
<dbReference type="InParanoid" id="F0V8Z9"/>
<feature type="region of interest" description="Disordered" evidence="4">
    <location>
        <begin position="156"/>
        <end position="186"/>
    </location>
</feature>
<gene>
    <name evidence="6" type="ORF">BN1204_006650</name>
    <name evidence="5" type="ORF">NCLIV_006650</name>
</gene>
<evidence type="ECO:0000313" key="5">
    <source>
        <dbReference type="EMBL" id="CBZ50190.1"/>
    </source>
</evidence>
<dbReference type="OMA" id="FAAIQMH"/>
<reference evidence="5" key="1">
    <citation type="submission" date="2011-02" db="EMBL/GenBank/DDBJ databases">
        <authorList>
            <person name="Aslett M."/>
        </authorList>
    </citation>
    <scope>NUCLEOTIDE SEQUENCE</scope>
    <source>
        <strain evidence="5">Liverpool</strain>
    </source>
</reference>
<dbReference type="PANTHER" id="PTHR31109">
    <property type="entry name" value="PROTEIN FAM207A"/>
    <property type="match status" value="1"/>
</dbReference>
<dbReference type="RefSeq" id="XP_003880225.1">
    <property type="nucleotide sequence ID" value="XM_003880176.1"/>
</dbReference>